<feature type="region of interest" description="Disordered" evidence="9">
    <location>
        <begin position="280"/>
        <end position="308"/>
    </location>
</feature>
<evidence type="ECO:0000256" key="5">
    <source>
        <dbReference type="ARBA" id="ARBA00022845"/>
    </source>
</evidence>
<dbReference type="SUPFAM" id="SSF54928">
    <property type="entry name" value="RNA-binding domain, RBD"/>
    <property type="match status" value="1"/>
</dbReference>
<dbReference type="Gene3D" id="3.30.70.330">
    <property type="match status" value="1"/>
</dbReference>
<dbReference type="CDD" id="cd12412">
    <property type="entry name" value="RRM_DAZL_BOULE"/>
    <property type="match status" value="1"/>
</dbReference>
<dbReference type="GO" id="GO:0030154">
    <property type="term" value="P:cell differentiation"/>
    <property type="evidence" value="ECO:0007669"/>
    <property type="project" value="UniProtKB-KW"/>
</dbReference>
<feature type="region of interest" description="Disordered" evidence="9">
    <location>
        <begin position="350"/>
        <end position="378"/>
    </location>
</feature>
<dbReference type="Pfam" id="PF00076">
    <property type="entry name" value="RRM_1"/>
    <property type="match status" value="1"/>
</dbReference>
<dbReference type="PROSITE" id="PS50102">
    <property type="entry name" value="RRM"/>
    <property type="match status" value="1"/>
</dbReference>
<dbReference type="AlphaFoldDB" id="A0A5K3F9R3"/>
<dbReference type="FunFam" id="3.30.70.330:FF:000167">
    <property type="entry name" value="protein boule-like isoform X1"/>
    <property type="match status" value="1"/>
</dbReference>
<name>A0A5K3F9R3_MESCO</name>
<feature type="compositionally biased region" description="Low complexity" evidence="9">
    <location>
        <begin position="358"/>
        <end position="378"/>
    </location>
</feature>
<dbReference type="GO" id="GO:0045948">
    <property type="term" value="P:positive regulation of translational initiation"/>
    <property type="evidence" value="ECO:0007669"/>
    <property type="project" value="TreeGrafter"/>
</dbReference>
<protein>
    <submittedName>
        <fullName evidence="11">RRM domain-containing protein</fullName>
    </submittedName>
</protein>
<dbReference type="GO" id="GO:0007283">
    <property type="term" value="P:spermatogenesis"/>
    <property type="evidence" value="ECO:0007669"/>
    <property type="project" value="UniProtKB-KW"/>
</dbReference>
<reference evidence="11" key="1">
    <citation type="submission" date="2019-11" db="UniProtKB">
        <authorList>
            <consortium name="WormBaseParasite"/>
        </authorList>
    </citation>
    <scope>IDENTIFICATION</scope>
</reference>
<dbReference type="GO" id="GO:0005737">
    <property type="term" value="C:cytoplasm"/>
    <property type="evidence" value="ECO:0007669"/>
    <property type="project" value="UniProtKB-SubCell"/>
</dbReference>
<feature type="region of interest" description="Disordered" evidence="9">
    <location>
        <begin position="424"/>
        <end position="448"/>
    </location>
</feature>
<dbReference type="InterPro" id="IPR012677">
    <property type="entry name" value="Nucleotide-bd_a/b_plait_sf"/>
</dbReference>
<keyword evidence="5" id="KW-0810">Translation regulation</keyword>
<evidence type="ECO:0000313" key="11">
    <source>
        <dbReference type="WBParaSite" id="MCU_006090-RB"/>
    </source>
</evidence>
<feature type="compositionally biased region" description="Basic and acidic residues" evidence="9">
    <location>
        <begin position="434"/>
        <end position="448"/>
    </location>
</feature>
<organism evidence="11">
    <name type="scientific">Mesocestoides corti</name>
    <name type="common">Flatworm</name>
    <dbReference type="NCBI Taxonomy" id="53468"/>
    <lineage>
        <taxon>Eukaryota</taxon>
        <taxon>Metazoa</taxon>
        <taxon>Spiralia</taxon>
        <taxon>Lophotrochozoa</taxon>
        <taxon>Platyhelminthes</taxon>
        <taxon>Cestoda</taxon>
        <taxon>Eucestoda</taxon>
        <taxon>Cyclophyllidea</taxon>
        <taxon>Mesocestoididae</taxon>
        <taxon>Mesocestoides</taxon>
    </lineage>
</organism>
<dbReference type="InterPro" id="IPR000504">
    <property type="entry name" value="RRM_dom"/>
</dbReference>
<keyword evidence="2" id="KW-0217">Developmental protein</keyword>
<dbReference type="GO" id="GO:0003730">
    <property type="term" value="F:mRNA 3'-UTR binding"/>
    <property type="evidence" value="ECO:0007669"/>
    <property type="project" value="TreeGrafter"/>
</dbReference>
<evidence type="ECO:0000256" key="4">
    <source>
        <dbReference type="ARBA" id="ARBA00022782"/>
    </source>
</evidence>
<sequence>MTSVNVQPSDFTTRYVDPEGVPIPNAGQALLGGSSNAPKFGTLIPNRIFVGGIPSNTTEQELKTYFSSFGQVKDVKIINDRLGVSKGSYGFVTFESQEVAEKIIKNESETLIFKDRKLNIGHAIRKQQLFPRPADVPPALFFAGGAIPCGFQSGLPVFPLTGQDYSGLLAQPGSAYQQMLLQQANGAVYLSPQANHAAAAAQYSAALQSHLAAAAAAAAAQPNAATAAAFATLQHHQQYQQASLTGPLAAATAGGQTSPAAVMAAAAAAVAAASQWSNATNTTANGHQSSPALPAPPQLTPTPSVSVSQHSSAALGGVLDAQSPQVAALAAAVAAQQQLAAAAWRWPAPQQNGGAVMPPSASTSTNGSTGQQQQPQQVSTGLYENLSWFYQQPPPPPAPPTSTTESFRLDPAVVASFAAALTANCQASGDTSTDEARPAKRPRLKTDE</sequence>
<evidence type="ECO:0000256" key="6">
    <source>
        <dbReference type="ARBA" id="ARBA00022871"/>
    </source>
</evidence>
<keyword evidence="6" id="KW-0744">Spermatogenesis</keyword>
<proteinExistence type="predicted"/>
<evidence type="ECO:0000256" key="2">
    <source>
        <dbReference type="ARBA" id="ARBA00022473"/>
    </source>
</evidence>
<feature type="domain" description="RRM" evidence="10">
    <location>
        <begin position="46"/>
        <end position="125"/>
    </location>
</feature>
<evidence type="ECO:0000256" key="8">
    <source>
        <dbReference type="PROSITE-ProRule" id="PRU00176"/>
    </source>
</evidence>
<keyword evidence="7 8" id="KW-0694">RNA-binding</keyword>
<dbReference type="GO" id="GO:0051321">
    <property type="term" value="P:meiotic cell cycle"/>
    <property type="evidence" value="ECO:0007669"/>
    <property type="project" value="UniProtKB-ARBA"/>
</dbReference>
<comment type="subcellular location">
    <subcellularLocation>
        <location evidence="1">Cytoplasm</location>
    </subcellularLocation>
</comment>
<dbReference type="InterPro" id="IPR035979">
    <property type="entry name" value="RBD_domain_sf"/>
</dbReference>
<keyword evidence="4" id="KW-0221">Differentiation</keyword>
<evidence type="ECO:0000256" key="9">
    <source>
        <dbReference type="SAM" id="MobiDB-lite"/>
    </source>
</evidence>
<dbReference type="PANTHER" id="PTHR11176">
    <property type="entry name" value="BOULE-RELATED"/>
    <property type="match status" value="1"/>
</dbReference>
<dbReference type="WBParaSite" id="MCU_006090-RB">
    <property type="protein sequence ID" value="MCU_006090-RB"/>
    <property type="gene ID" value="MCU_006090"/>
</dbReference>
<dbReference type="PANTHER" id="PTHR11176:SF57">
    <property type="entry name" value="PROTEIN BOULE"/>
    <property type="match status" value="1"/>
</dbReference>
<dbReference type="GO" id="GO:0070935">
    <property type="term" value="P:3'-UTR-mediated mRNA stabilization"/>
    <property type="evidence" value="ECO:0007669"/>
    <property type="project" value="TreeGrafter"/>
</dbReference>
<evidence type="ECO:0000256" key="3">
    <source>
        <dbReference type="ARBA" id="ARBA00022490"/>
    </source>
</evidence>
<dbReference type="SMART" id="SM00360">
    <property type="entry name" value="RRM"/>
    <property type="match status" value="1"/>
</dbReference>
<evidence type="ECO:0000259" key="10">
    <source>
        <dbReference type="PROSITE" id="PS50102"/>
    </source>
</evidence>
<keyword evidence="3" id="KW-0963">Cytoplasm</keyword>
<evidence type="ECO:0000256" key="1">
    <source>
        <dbReference type="ARBA" id="ARBA00004496"/>
    </source>
</evidence>
<dbReference type="GO" id="GO:0008494">
    <property type="term" value="F:translation activator activity"/>
    <property type="evidence" value="ECO:0007669"/>
    <property type="project" value="TreeGrafter"/>
</dbReference>
<evidence type="ECO:0000256" key="7">
    <source>
        <dbReference type="ARBA" id="ARBA00022884"/>
    </source>
</evidence>
<dbReference type="InterPro" id="IPR034988">
    <property type="entry name" value="DAZ_BOULE_RRM"/>
</dbReference>
<accession>A0A5K3F9R3</accession>